<evidence type="ECO:0000313" key="2">
    <source>
        <dbReference type="Proteomes" id="UP000219467"/>
    </source>
</evidence>
<reference evidence="2" key="1">
    <citation type="submission" date="2017-08" db="EMBL/GenBank/DDBJ databases">
        <authorList>
            <person name="Varghese N."/>
            <person name="Submissions S."/>
        </authorList>
    </citation>
    <scope>NUCLEOTIDE SEQUENCE [LARGE SCALE GENOMIC DNA]</scope>
    <source>
        <strain evidence="2">JA234</strain>
    </source>
</reference>
<keyword evidence="1" id="KW-0645">Protease</keyword>
<keyword evidence="1" id="KW-0378">Hydrolase</keyword>
<dbReference type="AlphaFoldDB" id="A0A285CU27"/>
<gene>
    <name evidence="1" type="ORF">SAMN05878503_10814</name>
</gene>
<evidence type="ECO:0000313" key="1">
    <source>
        <dbReference type="EMBL" id="SNX71061.1"/>
    </source>
</evidence>
<dbReference type="OrthoDB" id="3521766at2"/>
<name>A0A285CU27_9RHOB</name>
<proteinExistence type="predicted"/>
<keyword evidence="2" id="KW-1185">Reference proteome</keyword>
<dbReference type="Pfam" id="PF13650">
    <property type="entry name" value="Asp_protease_2"/>
    <property type="match status" value="1"/>
</dbReference>
<organism evidence="1 2">
    <name type="scientific">Cereibacter ovatus</name>
    <dbReference type="NCBI Taxonomy" id="439529"/>
    <lineage>
        <taxon>Bacteria</taxon>
        <taxon>Pseudomonadati</taxon>
        <taxon>Pseudomonadota</taxon>
        <taxon>Alphaproteobacteria</taxon>
        <taxon>Rhodobacterales</taxon>
        <taxon>Paracoccaceae</taxon>
        <taxon>Cereibacter</taxon>
    </lineage>
</organism>
<dbReference type="Proteomes" id="UP000219467">
    <property type="component" value="Unassembled WGS sequence"/>
</dbReference>
<dbReference type="GO" id="GO:0008233">
    <property type="term" value="F:peptidase activity"/>
    <property type="evidence" value="ECO:0007669"/>
    <property type="project" value="UniProtKB-KW"/>
</dbReference>
<accession>A0A285CU27</accession>
<dbReference type="GO" id="GO:0006508">
    <property type="term" value="P:proteolysis"/>
    <property type="evidence" value="ECO:0007669"/>
    <property type="project" value="UniProtKB-KW"/>
</dbReference>
<dbReference type="RefSeq" id="WP_097030600.1">
    <property type="nucleotide sequence ID" value="NZ_OAOQ01000008.1"/>
</dbReference>
<protein>
    <submittedName>
        <fullName evidence="1">Aspartyl protease</fullName>
    </submittedName>
</protein>
<sequence length="384" mass="40297">MPTATAPSRTDDKAPAALLAQLRAGGDLSAWPSGRSRLIAAALLSDRAALSQEIAALAGRADATADDAFVADWAGFWAFGPGWPPVPGAPMPENAEWLGEWHWMQGRRQHWPQETRQGRGEIPLRPDPGPVQVDFALNGVTGVAILDSGAPSSVLNRGFGLRAGVGTLPAHGRQIRDGAGLAAPMQAVVVDHLGIGPWQGRRLAMDMVDLPTLPCDAILSPFDLFGRVAMTFDTGRRRLILGAPPPAAGVSLRGLWSAGVPLVVAGIGSALLFALLDSGAGATVLDAAAADRAGIGAHGRRFDSPTALGQTAIETAGAAALALPGLPVFHEPVYRRATPRHPPPPLPRPAEVLLGRRWFDAHQVHFPARRGRVILAPRLQECPP</sequence>
<dbReference type="Gene3D" id="2.40.70.10">
    <property type="entry name" value="Acid Proteases"/>
    <property type="match status" value="2"/>
</dbReference>
<dbReference type="EMBL" id="OAOQ01000008">
    <property type="protein sequence ID" value="SNX71061.1"/>
    <property type="molecule type" value="Genomic_DNA"/>
</dbReference>
<dbReference type="SUPFAM" id="SSF50630">
    <property type="entry name" value="Acid proteases"/>
    <property type="match status" value="1"/>
</dbReference>
<dbReference type="InterPro" id="IPR021109">
    <property type="entry name" value="Peptidase_aspartic_dom_sf"/>
</dbReference>